<dbReference type="GO" id="GO:0016787">
    <property type="term" value="F:hydrolase activity"/>
    <property type="evidence" value="ECO:0007669"/>
    <property type="project" value="UniProtKB-KW"/>
</dbReference>
<dbReference type="InterPro" id="IPR035093">
    <property type="entry name" value="RelE/ParE_toxin_dom_sf"/>
</dbReference>
<sequence>MSDYNFTEDGWSDYIYWQGQDKKTLRKINDLLKAISRSPFAGAGKPEP</sequence>
<dbReference type="AlphaFoldDB" id="A0A2K4ZJY2"/>
<dbReference type="GO" id="GO:0045892">
    <property type="term" value="P:negative regulation of DNA-templated transcription"/>
    <property type="evidence" value="ECO:0007669"/>
    <property type="project" value="TreeGrafter"/>
</dbReference>
<protein>
    <recommendedName>
        <fullName evidence="7">Endoribonuclease YoeB</fullName>
    </recommendedName>
    <alternativeName>
        <fullName evidence="6">Putative mRNA interferase YoeB</fullName>
    </alternativeName>
</protein>
<reference evidence="8 9" key="1">
    <citation type="submission" date="2018-01" db="EMBL/GenBank/DDBJ databases">
        <authorList>
            <person name="Gaut B.S."/>
            <person name="Morton B.R."/>
            <person name="Clegg M.T."/>
            <person name="Duvall M.R."/>
        </authorList>
    </citation>
    <scope>NUCLEOTIDE SEQUENCE [LARGE SCALE GENOMIC DNA]</scope>
    <source>
        <strain evidence="8">GP69</strain>
    </source>
</reference>
<dbReference type="GO" id="GO:0006401">
    <property type="term" value="P:RNA catabolic process"/>
    <property type="evidence" value="ECO:0007669"/>
    <property type="project" value="InterPro"/>
</dbReference>
<keyword evidence="3" id="KW-0540">Nuclease</keyword>
<keyword evidence="9" id="KW-1185">Reference proteome</keyword>
<name>A0A2K4ZJY2_9FIRM</name>
<dbReference type="RefSeq" id="WP_103240796.1">
    <property type="nucleotide sequence ID" value="NZ_CANRXC010000076.1"/>
</dbReference>
<evidence type="ECO:0000256" key="2">
    <source>
        <dbReference type="ARBA" id="ARBA00022649"/>
    </source>
</evidence>
<evidence type="ECO:0000313" key="8">
    <source>
        <dbReference type="EMBL" id="SOY30779.1"/>
    </source>
</evidence>
<evidence type="ECO:0000256" key="7">
    <source>
        <dbReference type="ARBA" id="ARBA00050056"/>
    </source>
</evidence>
<comment type="similarity">
    <text evidence="1">Belongs to the YoeB family.</text>
</comment>
<dbReference type="InterPro" id="IPR009614">
    <property type="entry name" value="YoeB_toxin"/>
</dbReference>
<evidence type="ECO:0000256" key="4">
    <source>
        <dbReference type="ARBA" id="ARBA00022759"/>
    </source>
</evidence>
<organism evidence="8 9">
    <name type="scientific">Acetatifactor muris</name>
    <dbReference type="NCBI Taxonomy" id="879566"/>
    <lineage>
        <taxon>Bacteria</taxon>
        <taxon>Bacillati</taxon>
        <taxon>Bacillota</taxon>
        <taxon>Clostridia</taxon>
        <taxon>Lachnospirales</taxon>
        <taxon>Lachnospiraceae</taxon>
        <taxon>Acetatifactor</taxon>
    </lineage>
</organism>
<keyword evidence="2" id="KW-1277">Toxin-antitoxin system</keyword>
<evidence type="ECO:0000256" key="6">
    <source>
        <dbReference type="ARBA" id="ARBA00030388"/>
    </source>
</evidence>
<dbReference type="PANTHER" id="PTHR38039:SF1">
    <property type="entry name" value="TOXIN YOEB"/>
    <property type="match status" value="1"/>
</dbReference>
<proteinExistence type="inferred from homology"/>
<dbReference type="EMBL" id="OFSM01000019">
    <property type="protein sequence ID" value="SOY30779.1"/>
    <property type="molecule type" value="Genomic_DNA"/>
</dbReference>
<dbReference type="PANTHER" id="PTHR38039">
    <property type="entry name" value="TOXIN YOEB"/>
    <property type="match status" value="1"/>
</dbReference>
<evidence type="ECO:0000256" key="5">
    <source>
        <dbReference type="ARBA" id="ARBA00022801"/>
    </source>
</evidence>
<dbReference type="Proteomes" id="UP000236311">
    <property type="component" value="Unassembled WGS sequence"/>
</dbReference>
<keyword evidence="4" id="KW-0255">Endonuclease</keyword>
<dbReference type="OrthoDB" id="9801102at2"/>
<evidence type="ECO:0000256" key="3">
    <source>
        <dbReference type="ARBA" id="ARBA00022722"/>
    </source>
</evidence>
<evidence type="ECO:0000256" key="1">
    <source>
        <dbReference type="ARBA" id="ARBA00008172"/>
    </source>
</evidence>
<dbReference type="Gene3D" id="3.30.2310.20">
    <property type="entry name" value="RelE-like"/>
    <property type="match status" value="1"/>
</dbReference>
<dbReference type="GO" id="GO:0004519">
    <property type="term" value="F:endonuclease activity"/>
    <property type="evidence" value="ECO:0007669"/>
    <property type="project" value="UniProtKB-KW"/>
</dbReference>
<gene>
    <name evidence="8" type="primary">yoeB_1</name>
    <name evidence="8" type="ORF">AMURIS_03510</name>
</gene>
<keyword evidence="5 8" id="KW-0378">Hydrolase</keyword>
<accession>A0A2K4ZJY2</accession>
<dbReference type="SUPFAM" id="SSF143011">
    <property type="entry name" value="RelE-like"/>
    <property type="match status" value="1"/>
</dbReference>
<dbReference type="Pfam" id="PF06769">
    <property type="entry name" value="YoeB_toxin"/>
    <property type="match status" value="1"/>
</dbReference>
<evidence type="ECO:0000313" key="9">
    <source>
        <dbReference type="Proteomes" id="UP000236311"/>
    </source>
</evidence>